<proteinExistence type="predicted"/>
<organism evidence="2 3">
    <name type="scientific">Priestia megaterium (strain ATCC 14581 / DSM 32 / CCUG 1817 / JCM 2506 / NBRC 15308 / NCIMB 9376 / NCTC 10342 / NRRL B-14308 / VKM B-512 / Ford 19)</name>
    <name type="common">Bacillus megaterium</name>
    <dbReference type="NCBI Taxonomy" id="1348623"/>
    <lineage>
        <taxon>Bacteria</taxon>
        <taxon>Bacillati</taxon>
        <taxon>Bacillota</taxon>
        <taxon>Bacilli</taxon>
        <taxon>Bacillales</taxon>
        <taxon>Bacillaceae</taxon>
        <taxon>Priestia</taxon>
    </lineage>
</organism>
<dbReference type="GeneID" id="93644445"/>
<accession>A0A0B6AL70</accession>
<dbReference type="Pfam" id="PF14344">
    <property type="entry name" value="DUF4397"/>
    <property type="match status" value="1"/>
</dbReference>
<protein>
    <recommendedName>
        <fullName evidence="1">DUF4397 domain-containing protein</fullName>
    </recommendedName>
</protein>
<evidence type="ECO:0000313" key="3">
    <source>
        <dbReference type="Proteomes" id="UP000031829"/>
    </source>
</evidence>
<dbReference type="AlphaFoldDB" id="A0A0B6AL70"/>
<sequence length="251" mass="28641">MANYSFDQYIKKAMKYDFLANYYKYSDPSKHIHYYQKHLYYIQQAILTSSENTNLRVNPPQIRILHASPDSPSVDIYINNKRVIRNLTYKQETDYIELQEPGRYTISIYPAGETGRPVLTESFTFEGNQNYTVAAVDELNKLDLLFIYDNTDVPSGETKLRFVHLSPDAPAVDIAARGGDVIFSGVQFKEVTKYLPLSPMHVQLSVRIAGTKNVVLEIPALNLRPNRTYTVYAVGFAKSRPALEALISQDR</sequence>
<dbReference type="InterPro" id="IPR025510">
    <property type="entry name" value="DUF4397"/>
</dbReference>
<dbReference type="RefSeq" id="WP_034649350.1">
    <property type="nucleotide sequence ID" value="NZ_BCVB01000001.1"/>
</dbReference>
<dbReference type="EMBL" id="CP009920">
    <property type="protein sequence ID" value="AJI21338.1"/>
    <property type="molecule type" value="Genomic_DNA"/>
</dbReference>
<evidence type="ECO:0000313" key="2">
    <source>
        <dbReference type="EMBL" id="AJI21338.1"/>
    </source>
</evidence>
<evidence type="ECO:0000259" key="1">
    <source>
        <dbReference type="Pfam" id="PF14344"/>
    </source>
</evidence>
<name>A0A0B6AL70_PRIM2</name>
<dbReference type="Proteomes" id="UP000031829">
    <property type="component" value="Chromosome"/>
</dbReference>
<dbReference type="HOGENOM" id="CLU_069060_1_1_9"/>
<dbReference type="KEGG" id="bmeg:BG04_966"/>
<feature type="domain" description="DUF4397" evidence="1">
    <location>
        <begin position="61"/>
        <end position="175"/>
    </location>
</feature>
<reference evidence="2 3" key="1">
    <citation type="journal article" date="2015" name="Genome Announc.">
        <title>Complete genome sequences for 35 biothreat assay-relevant bacillus species.</title>
        <authorList>
            <person name="Johnson S.L."/>
            <person name="Daligault H.E."/>
            <person name="Davenport K.W."/>
            <person name="Jaissle J."/>
            <person name="Frey K.G."/>
            <person name="Ladner J.T."/>
            <person name="Broomall S.M."/>
            <person name="Bishop-Lilly K.A."/>
            <person name="Bruce D.C."/>
            <person name="Gibbons H.S."/>
            <person name="Coyne S.R."/>
            <person name="Lo C.C."/>
            <person name="Meincke L."/>
            <person name="Munk A.C."/>
            <person name="Koroleva G.I."/>
            <person name="Rosenzweig C.N."/>
            <person name="Palacios G.F."/>
            <person name="Redden C.L."/>
            <person name="Minogue T.D."/>
            <person name="Chain P.S."/>
        </authorList>
    </citation>
    <scope>NUCLEOTIDE SEQUENCE [LARGE SCALE GENOMIC DNA]</scope>
    <source>
        <strain evidence="3">ATCC 14581 / DSM 32 / JCM 2506 / NBRC 15308 / NCIMB 9376 / NCTC 10342 / NRRL B-14308 / VKM B-512</strain>
    </source>
</reference>
<gene>
    <name evidence="2" type="ORF">BG04_966</name>
</gene>